<dbReference type="AlphaFoldDB" id="A0A4U5NZ62"/>
<proteinExistence type="predicted"/>
<name>A0A4U5NZ62_STECR</name>
<dbReference type="Proteomes" id="UP000298663">
    <property type="component" value="Unassembled WGS sequence"/>
</dbReference>
<accession>A0A4U5NZ62</accession>
<dbReference type="EMBL" id="AZBU02000003">
    <property type="protein sequence ID" value="TKR88916.1"/>
    <property type="molecule type" value="Genomic_DNA"/>
</dbReference>
<reference evidence="1 2" key="2">
    <citation type="journal article" date="2019" name="G3 (Bethesda)">
        <title>Hybrid Assembly of the Genome of the Entomopathogenic Nematode Steinernema carpocapsae Identifies the X-Chromosome.</title>
        <authorList>
            <person name="Serra L."/>
            <person name="Macchietto M."/>
            <person name="Macias-Munoz A."/>
            <person name="McGill C.J."/>
            <person name="Rodriguez I.M."/>
            <person name="Rodriguez B."/>
            <person name="Murad R."/>
            <person name="Mortazavi A."/>
        </authorList>
    </citation>
    <scope>NUCLEOTIDE SEQUENCE [LARGE SCALE GENOMIC DNA]</scope>
    <source>
        <strain evidence="1 2">ALL</strain>
    </source>
</reference>
<sequence>MEKRHRRISAFASQLCKSQNEPQIYYSVPLFVHSPLNPKTLATFANSEFNFERRRLRNRPLRGGGDGPNVRKALRTQKRDEHVWIVLLYLRIIYFYP</sequence>
<keyword evidence="2" id="KW-1185">Reference proteome</keyword>
<evidence type="ECO:0000313" key="1">
    <source>
        <dbReference type="EMBL" id="TKR88916.1"/>
    </source>
</evidence>
<organism evidence="1 2">
    <name type="scientific">Steinernema carpocapsae</name>
    <name type="common">Entomopathogenic nematode</name>
    <dbReference type="NCBI Taxonomy" id="34508"/>
    <lineage>
        <taxon>Eukaryota</taxon>
        <taxon>Metazoa</taxon>
        <taxon>Ecdysozoa</taxon>
        <taxon>Nematoda</taxon>
        <taxon>Chromadorea</taxon>
        <taxon>Rhabditida</taxon>
        <taxon>Tylenchina</taxon>
        <taxon>Panagrolaimomorpha</taxon>
        <taxon>Strongyloidoidea</taxon>
        <taxon>Steinernematidae</taxon>
        <taxon>Steinernema</taxon>
    </lineage>
</organism>
<reference evidence="1 2" key="1">
    <citation type="journal article" date="2015" name="Genome Biol.">
        <title>Comparative genomics of Steinernema reveals deeply conserved gene regulatory networks.</title>
        <authorList>
            <person name="Dillman A.R."/>
            <person name="Macchietto M."/>
            <person name="Porter C.F."/>
            <person name="Rogers A."/>
            <person name="Williams B."/>
            <person name="Antoshechkin I."/>
            <person name="Lee M.M."/>
            <person name="Goodwin Z."/>
            <person name="Lu X."/>
            <person name="Lewis E.E."/>
            <person name="Goodrich-Blair H."/>
            <person name="Stock S.P."/>
            <person name="Adams B.J."/>
            <person name="Sternberg P.W."/>
            <person name="Mortazavi A."/>
        </authorList>
    </citation>
    <scope>NUCLEOTIDE SEQUENCE [LARGE SCALE GENOMIC DNA]</scope>
    <source>
        <strain evidence="1 2">ALL</strain>
    </source>
</reference>
<gene>
    <name evidence="1" type="ORF">L596_013088</name>
</gene>
<protein>
    <submittedName>
        <fullName evidence="1">Uncharacterized protein</fullName>
    </submittedName>
</protein>
<comment type="caution">
    <text evidence="1">The sequence shown here is derived from an EMBL/GenBank/DDBJ whole genome shotgun (WGS) entry which is preliminary data.</text>
</comment>
<evidence type="ECO:0000313" key="2">
    <source>
        <dbReference type="Proteomes" id="UP000298663"/>
    </source>
</evidence>